<gene>
    <name evidence="2" type="ORF">SBAD_LOCUS4292</name>
</gene>
<reference evidence="2 3" key="2">
    <citation type="submission" date="2018-11" db="EMBL/GenBank/DDBJ databases">
        <authorList>
            <consortium name="Pathogen Informatics"/>
        </authorList>
    </citation>
    <scope>NUCLEOTIDE SEQUENCE [LARGE SCALE GENOMIC DNA]</scope>
</reference>
<evidence type="ECO:0000313" key="4">
    <source>
        <dbReference type="WBParaSite" id="SBAD_0000447601-mRNA-1"/>
    </source>
</evidence>
<evidence type="ECO:0000256" key="1">
    <source>
        <dbReference type="SAM" id="MobiDB-lite"/>
    </source>
</evidence>
<dbReference type="Proteomes" id="UP000270296">
    <property type="component" value="Unassembled WGS sequence"/>
</dbReference>
<evidence type="ECO:0000313" key="3">
    <source>
        <dbReference type="Proteomes" id="UP000270296"/>
    </source>
</evidence>
<feature type="region of interest" description="Disordered" evidence="1">
    <location>
        <begin position="1"/>
        <end position="27"/>
    </location>
</feature>
<feature type="compositionally biased region" description="Basic and acidic residues" evidence="1">
    <location>
        <begin position="1"/>
        <end position="15"/>
    </location>
</feature>
<feature type="compositionally biased region" description="Basic and acidic residues" evidence="1">
    <location>
        <begin position="161"/>
        <end position="175"/>
    </location>
</feature>
<organism evidence="4">
    <name type="scientific">Soboliphyme baturini</name>
    <dbReference type="NCBI Taxonomy" id="241478"/>
    <lineage>
        <taxon>Eukaryota</taxon>
        <taxon>Metazoa</taxon>
        <taxon>Ecdysozoa</taxon>
        <taxon>Nematoda</taxon>
        <taxon>Enoplea</taxon>
        <taxon>Dorylaimia</taxon>
        <taxon>Dioctophymatida</taxon>
        <taxon>Dioctophymatoidea</taxon>
        <taxon>Soboliphymatidae</taxon>
        <taxon>Soboliphyme</taxon>
    </lineage>
</organism>
<proteinExistence type="predicted"/>
<keyword evidence="3" id="KW-1185">Reference proteome</keyword>
<dbReference type="EMBL" id="UZAM01008233">
    <property type="protein sequence ID" value="VDP03919.1"/>
    <property type="molecule type" value="Genomic_DNA"/>
</dbReference>
<protein>
    <submittedName>
        <fullName evidence="2 4">Uncharacterized protein</fullName>
    </submittedName>
</protein>
<dbReference type="AlphaFoldDB" id="A0A183IKZ6"/>
<accession>A0A183IKZ6</accession>
<name>A0A183IKZ6_9BILA</name>
<sequence length="187" mass="20901">MSARRLTDQPTDRRLTTGTTEEVDTEESLCNGWENGLQIWRIDATQQQRDHEGVAGFEFDKFGPQRKSLNKLEEQALVPTSTSQVNVYQGSLRDTSVPRLNDEGQAKNLDDRKEAVFLSDRLPSKWPLSIKRRIESQVPPKSLAHWRKSKASLLSGPQSDGWKDEPTDGRTDGRPGDGGSCNCGESC</sequence>
<feature type="region of interest" description="Disordered" evidence="1">
    <location>
        <begin position="137"/>
        <end position="187"/>
    </location>
</feature>
<evidence type="ECO:0000313" key="2">
    <source>
        <dbReference type="EMBL" id="VDP03919.1"/>
    </source>
</evidence>
<dbReference type="WBParaSite" id="SBAD_0000447601-mRNA-1">
    <property type="protein sequence ID" value="SBAD_0000447601-mRNA-1"/>
    <property type="gene ID" value="SBAD_0000447601"/>
</dbReference>
<reference evidence="4" key="1">
    <citation type="submission" date="2016-06" db="UniProtKB">
        <authorList>
            <consortium name="WormBaseParasite"/>
        </authorList>
    </citation>
    <scope>IDENTIFICATION</scope>
</reference>